<dbReference type="GO" id="GO:0090657">
    <property type="term" value="P:telomeric loop disassembly"/>
    <property type="evidence" value="ECO:0007669"/>
    <property type="project" value="TreeGrafter"/>
</dbReference>
<dbReference type="InterPro" id="IPR045028">
    <property type="entry name" value="DinG/Rad3-like"/>
</dbReference>
<organism evidence="22 23">
    <name type="scientific">Clydaea vesicula</name>
    <dbReference type="NCBI Taxonomy" id="447962"/>
    <lineage>
        <taxon>Eukaryota</taxon>
        <taxon>Fungi</taxon>
        <taxon>Fungi incertae sedis</taxon>
        <taxon>Chytridiomycota</taxon>
        <taxon>Chytridiomycota incertae sedis</taxon>
        <taxon>Chytridiomycetes</taxon>
        <taxon>Lobulomycetales</taxon>
        <taxon>Lobulomycetaceae</taxon>
        <taxon>Clydaea</taxon>
    </lineage>
</organism>
<evidence type="ECO:0000256" key="15">
    <source>
        <dbReference type="ARBA" id="ARBA00023242"/>
    </source>
</evidence>
<dbReference type="PANTHER" id="PTHR11472:SF34">
    <property type="entry name" value="REGULATOR OF TELOMERE ELONGATION HELICASE 1"/>
    <property type="match status" value="1"/>
</dbReference>
<dbReference type="InterPro" id="IPR006555">
    <property type="entry name" value="ATP-dep_Helicase_C"/>
</dbReference>
<evidence type="ECO:0000256" key="11">
    <source>
        <dbReference type="ARBA" id="ARBA00023014"/>
    </source>
</evidence>
<dbReference type="GO" id="GO:1904430">
    <property type="term" value="P:negative regulation of t-circle formation"/>
    <property type="evidence" value="ECO:0007669"/>
    <property type="project" value="TreeGrafter"/>
</dbReference>
<evidence type="ECO:0000256" key="20">
    <source>
        <dbReference type="SAM" id="MobiDB-lite"/>
    </source>
</evidence>
<evidence type="ECO:0000256" key="5">
    <source>
        <dbReference type="ARBA" id="ARBA00022741"/>
    </source>
</evidence>
<keyword evidence="8" id="KW-0347">Helicase</keyword>
<dbReference type="InterPro" id="IPR012923">
    <property type="entry name" value="Csm3"/>
</dbReference>
<keyword evidence="6" id="KW-0227">DNA damage</keyword>
<accession>A0AAD5U593</accession>
<evidence type="ECO:0000256" key="6">
    <source>
        <dbReference type="ARBA" id="ARBA00022763"/>
    </source>
</evidence>
<evidence type="ECO:0000256" key="1">
    <source>
        <dbReference type="ARBA" id="ARBA00001966"/>
    </source>
</evidence>
<keyword evidence="4" id="KW-0479">Metal-binding</keyword>
<dbReference type="InterPro" id="IPR013020">
    <property type="entry name" value="Rad3/Chl1-like"/>
</dbReference>
<dbReference type="GO" id="GO:0003677">
    <property type="term" value="F:DNA binding"/>
    <property type="evidence" value="ECO:0007669"/>
    <property type="project" value="UniProtKB-KW"/>
</dbReference>
<evidence type="ECO:0000313" key="22">
    <source>
        <dbReference type="EMBL" id="KAJ3221731.1"/>
    </source>
</evidence>
<keyword evidence="10" id="KW-0408">Iron</keyword>
<keyword evidence="11" id="KW-0411">Iron-sulfur</keyword>
<feature type="compositionally biased region" description="Polar residues" evidence="20">
    <location>
        <begin position="1057"/>
        <end position="1075"/>
    </location>
</feature>
<dbReference type="NCBIfam" id="TIGR00604">
    <property type="entry name" value="rad3"/>
    <property type="match status" value="1"/>
</dbReference>
<dbReference type="GO" id="GO:0045910">
    <property type="term" value="P:negative regulation of DNA recombination"/>
    <property type="evidence" value="ECO:0007669"/>
    <property type="project" value="TreeGrafter"/>
</dbReference>
<evidence type="ECO:0000256" key="19">
    <source>
        <dbReference type="SAM" id="Coils"/>
    </source>
</evidence>
<dbReference type="SMART" id="SM00488">
    <property type="entry name" value="DEXDc2"/>
    <property type="match status" value="1"/>
</dbReference>
<dbReference type="CDD" id="cd18788">
    <property type="entry name" value="SF2_C_XPD"/>
    <property type="match status" value="1"/>
</dbReference>
<dbReference type="Pfam" id="PF07962">
    <property type="entry name" value="Swi3"/>
    <property type="match status" value="1"/>
</dbReference>
<evidence type="ECO:0000256" key="17">
    <source>
        <dbReference type="ARBA" id="ARBA00048954"/>
    </source>
</evidence>
<evidence type="ECO:0000256" key="14">
    <source>
        <dbReference type="ARBA" id="ARBA00023235"/>
    </source>
</evidence>
<evidence type="ECO:0000256" key="12">
    <source>
        <dbReference type="ARBA" id="ARBA00023125"/>
    </source>
</evidence>
<keyword evidence="23" id="KW-1185">Reference proteome</keyword>
<protein>
    <recommendedName>
        <fullName evidence="18">Regulator of telomere elongation helicase 1 homolog</fullName>
        <ecNumber evidence="16">5.6.2.3</ecNumber>
    </recommendedName>
</protein>
<name>A0AAD5U593_9FUNG</name>
<evidence type="ECO:0000256" key="10">
    <source>
        <dbReference type="ARBA" id="ARBA00023004"/>
    </source>
</evidence>
<dbReference type="GO" id="GO:0070182">
    <property type="term" value="F:DNA polymerase binding"/>
    <property type="evidence" value="ECO:0007669"/>
    <property type="project" value="TreeGrafter"/>
</dbReference>
<dbReference type="Pfam" id="PF13307">
    <property type="entry name" value="Helicase_C_2"/>
    <property type="match status" value="1"/>
</dbReference>
<keyword evidence="9" id="KW-0067">ATP-binding</keyword>
<dbReference type="EMBL" id="JADGJW010000212">
    <property type="protein sequence ID" value="KAJ3221731.1"/>
    <property type="molecule type" value="Genomic_DNA"/>
</dbReference>
<dbReference type="InterPro" id="IPR006554">
    <property type="entry name" value="Helicase-like_DEXD_c2"/>
</dbReference>
<dbReference type="Proteomes" id="UP001211065">
    <property type="component" value="Unassembled WGS sequence"/>
</dbReference>
<proteinExistence type="predicted"/>
<evidence type="ECO:0000256" key="2">
    <source>
        <dbReference type="ARBA" id="ARBA00004123"/>
    </source>
</evidence>
<dbReference type="GO" id="GO:0006281">
    <property type="term" value="P:DNA repair"/>
    <property type="evidence" value="ECO:0007669"/>
    <property type="project" value="UniProtKB-KW"/>
</dbReference>
<keyword evidence="7" id="KW-0378">Hydrolase</keyword>
<dbReference type="GO" id="GO:0051539">
    <property type="term" value="F:4 iron, 4 sulfur cluster binding"/>
    <property type="evidence" value="ECO:0007669"/>
    <property type="project" value="UniProtKB-KW"/>
</dbReference>
<feature type="region of interest" description="Disordered" evidence="20">
    <location>
        <begin position="1051"/>
        <end position="1081"/>
    </location>
</feature>
<dbReference type="GO" id="GO:0031297">
    <property type="term" value="P:replication fork processing"/>
    <property type="evidence" value="ECO:0007669"/>
    <property type="project" value="InterPro"/>
</dbReference>
<dbReference type="Gene3D" id="3.40.50.300">
    <property type="entry name" value="P-loop containing nucleotide triphosphate hydrolases"/>
    <property type="match status" value="2"/>
</dbReference>
<comment type="catalytic activity">
    <reaction evidence="17">
        <text>ATP + H2O = ADP + phosphate + H(+)</text>
        <dbReference type="Rhea" id="RHEA:13065"/>
        <dbReference type="ChEBI" id="CHEBI:15377"/>
        <dbReference type="ChEBI" id="CHEBI:15378"/>
        <dbReference type="ChEBI" id="CHEBI:30616"/>
        <dbReference type="ChEBI" id="CHEBI:43474"/>
        <dbReference type="ChEBI" id="CHEBI:456216"/>
        <dbReference type="EC" id="5.6.2.3"/>
    </reaction>
</comment>
<evidence type="ECO:0000256" key="16">
    <source>
        <dbReference type="ARBA" id="ARBA00044969"/>
    </source>
</evidence>
<evidence type="ECO:0000256" key="8">
    <source>
        <dbReference type="ARBA" id="ARBA00022806"/>
    </source>
</evidence>
<dbReference type="InterPro" id="IPR057498">
    <property type="entry name" value="Rtel1_ARCH"/>
</dbReference>
<reference evidence="22" key="1">
    <citation type="submission" date="2020-05" db="EMBL/GenBank/DDBJ databases">
        <title>Phylogenomic resolution of chytrid fungi.</title>
        <authorList>
            <person name="Stajich J.E."/>
            <person name="Amses K."/>
            <person name="Simmons R."/>
            <person name="Seto K."/>
            <person name="Myers J."/>
            <person name="Bonds A."/>
            <person name="Quandt C.A."/>
            <person name="Barry K."/>
            <person name="Liu P."/>
            <person name="Grigoriev I."/>
            <person name="Longcore J.E."/>
            <person name="James T.Y."/>
        </authorList>
    </citation>
    <scope>NUCLEOTIDE SEQUENCE</scope>
    <source>
        <strain evidence="22">JEL0476</strain>
    </source>
</reference>
<evidence type="ECO:0000313" key="23">
    <source>
        <dbReference type="Proteomes" id="UP001211065"/>
    </source>
</evidence>
<keyword evidence="5" id="KW-0547">Nucleotide-binding</keyword>
<dbReference type="SMART" id="SM00491">
    <property type="entry name" value="HELICc2"/>
    <property type="match status" value="1"/>
</dbReference>
<dbReference type="SUPFAM" id="SSF52540">
    <property type="entry name" value="P-loop containing nucleoside triphosphate hydrolases"/>
    <property type="match status" value="1"/>
</dbReference>
<evidence type="ECO:0000256" key="13">
    <source>
        <dbReference type="ARBA" id="ARBA00023204"/>
    </source>
</evidence>
<keyword evidence="14" id="KW-0413">Isomerase</keyword>
<dbReference type="InterPro" id="IPR010614">
    <property type="entry name" value="RAD3-like_helicase_DEAD"/>
</dbReference>
<keyword evidence="13" id="KW-0234">DNA repair</keyword>
<dbReference type="Pfam" id="PF23109">
    <property type="entry name" value="ARCH_RTEL1"/>
    <property type="match status" value="1"/>
</dbReference>
<feature type="domain" description="Helicase ATP-binding" evidence="21">
    <location>
        <begin position="13"/>
        <end position="289"/>
    </location>
</feature>
<dbReference type="PANTHER" id="PTHR11472">
    <property type="entry name" value="DNA REPAIR DEAD HELICASE RAD3/XP-D SUBFAMILY MEMBER"/>
    <property type="match status" value="1"/>
</dbReference>
<evidence type="ECO:0000256" key="3">
    <source>
        <dbReference type="ARBA" id="ARBA00022485"/>
    </source>
</evidence>
<evidence type="ECO:0000256" key="18">
    <source>
        <dbReference type="ARBA" id="ARBA00073810"/>
    </source>
</evidence>
<comment type="cofactor">
    <cofactor evidence="1">
        <name>[4Fe-4S] cluster</name>
        <dbReference type="ChEBI" id="CHEBI:49883"/>
    </cofactor>
</comment>
<comment type="caution">
    <text evidence="22">The sequence shown here is derived from an EMBL/GenBank/DDBJ whole genome shotgun (WGS) entry which is preliminary data.</text>
</comment>
<dbReference type="GO" id="GO:0046872">
    <property type="term" value="F:metal ion binding"/>
    <property type="evidence" value="ECO:0007669"/>
    <property type="project" value="UniProtKB-KW"/>
</dbReference>
<gene>
    <name evidence="22" type="ORF">HK099_003183</name>
</gene>
<dbReference type="GO" id="GO:0016818">
    <property type="term" value="F:hydrolase activity, acting on acid anhydrides, in phosphorus-containing anhydrides"/>
    <property type="evidence" value="ECO:0007669"/>
    <property type="project" value="InterPro"/>
</dbReference>
<dbReference type="InterPro" id="IPR027417">
    <property type="entry name" value="P-loop_NTPase"/>
</dbReference>
<dbReference type="FunFam" id="3.40.50.300:FF:000431">
    <property type="entry name" value="Regulator of telomere elongation helicase 1"/>
    <property type="match status" value="1"/>
</dbReference>
<dbReference type="GO" id="GO:0043139">
    <property type="term" value="F:5'-3' DNA helicase activity"/>
    <property type="evidence" value="ECO:0007669"/>
    <property type="project" value="UniProtKB-EC"/>
</dbReference>
<dbReference type="AlphaFoldDB" id="A0AAD5U593"/>
<keyword evidence="3" id="KW-0004">4Fe-4S</keyword>
<dbReference type="GO" id="GO:0005524">
    <property type="term" value="F:ATP binding"/>
    <property type="evidence" value="ECO:0007669"/>
    <property type="project" value="UniProtKB-KW"/>
</dbReference>
<evidence type="ECO:0000256" key="9">
    <source>
        <dbReference type="ARBA" id="ARBA00022840"/>
    </source>
</evidence>
<dbReference type="GO" id="GO:0005634">
    <property type="term" value="C:nucleus"/>
    <property type="evidence" value="ECO:0007669"/>
    <property type="project" value="UniProtKB-SubCell"/>
</dbReference>
<feature type="coiled-coil region" evidence="19">
    <location>
        <begin position="264"/>
        <end position="291"/>
    </location>
</feature>
<dbReference type="InterPro" id="IPR014013">
    <property type="entry name" value="Helic_SF1/SF2_ATP-bd_DinG/Rad3"/>
</dbReference>
<dbReference type="Pfam" id="PF06733">
    <property type="entry name" value="DEAD_2"/>
    <property type="match status" value="1"/>
</dbReference>
<keyword evidence="19" id="KW-0175">Coiled coil</keyword>
<dbReference type="GO" id="GO:0010569">
    <property type="term" value="P:regulation of double-strand break repair via homologous recombination"/>
    <property type="evidence" value="ECO:0007669"/>
    <property type="project" value="TreeGrafter"/>
</dbReference>
<evidence type="ECO:0000256" key="4">
    <source>
        <dbReference type="ARBA" id="ARBA00022723"/>
    </source>
</evidence>
<dbReference type="EC" id="5.6.2.3" evidence="16"/>
<keyword evidence="15" id="KW-0539">Nucleus</keyword>
<sequence>MISEIELPLSHKANISIKFPYRPYDLQINFMTKVIQCIENGGNALLESPTGTGKTLCLLCSALGWQENYKKLNPGWPKKKIYFASRTHSQLSQVIKELKFSGYNPIISVLGSREQTCINDEVKYSATGTALSSICENTVRKKNCMYYENSIGSNLQKDGKNKIMDIEELVKFGKEEKKCPYFLSRCNTDTSDLIFLPYNYIIDTISRKSQKIYVRDSILIFDEGHNLEVTCGDASSFELTTEDLNRALREISHCIQFAKEKCFRKELIESFENLKNAVEKFKLEILKINLKTTKTEFEALFIHQLFENIGVLPASSQELKLISNEIYKLLINEKLINYGNVGVKVLQEALNTVFKYPPISNHQECDKKNEFFSRSAASFWKAHRVHIISSTVLIKRQNSYTHQEVRTLSFWCFNSGVALTELMNEGARSIVVASGTLSPLESTALELGVTFDYRLENPHVINTSKQLFIGVLETSPAGVRLDSSFYNRENPAYLQQLGRSILNVSRISPGGLLVFFSSYEVMNNCIRNWEKLWVGNINSLWSSIDGVKKIFKEPVIKKDFGKVINDYYAAIKKGEGACFFAVCRGKASEGIDFSDSKARTVIICGVPYPASKDPKVLLKKKYLDKQKEINFKSLSGDEWYLQQASKAVNQAIGRVIRHRDDYGAILLFDASKQLLKLKTHDFVPLFLGFSSNIRHLPVWNRQSCKVYDKYNDIHSGISAFFKDKKEVVKVEENCESEPIPVQKKELKVNPAQNYTEGILQPISSIFSEKKLRKIEKKKNIAENKNHSNSKQQQINKSFVVKKKRVNVSKSVDTKLALLIQAKNVLSKADFEKLKDAFNVYSVKKQKDCLLNQVKDLLLNKENPTEYAALYEGSPSEINNNGLLKNKVNGTVQYKPSNSNLNQNTHSGETSVLQSNFEERTLNLNVDKNFEQLGTSKKIRTVRILSEKDLLAESGLPFLYEKGRKIKFKGKGYEVEDLAKLLNFYQMWMHNIDSGISFELATQKIERLCKKGSMKKYLNDIVIKERQRKSGIENKLTRNDNDDKIEANLEIIPEPSRPIQNQEIPTPEESPQQQNDTSDETVARIKANRAKALEKLAANKRLRENKEMFASDSDDDIPMF</sequence>
<keyword evidence="12" id="KW-0238">DNA-binding</keyword>
<evidence type="ECO:0000259" key="21">
    <source>
        <dbReference type="PROSITE" id="PS51193"/>
    </source>
</evidence>
<evidence type="ECO:0000256" key="7">
    <source>
        <dbReference type="ARBA" id="ARBA00022801"/>
    </source>
</evidence>
<comment type="subcellular location">
    <subcellularLocation>
        <location evidence="2">Nucleus</location>
    </subcellularLocation>
</comment>
<dbReference type="PROSITE" id="PS51193">
    <property type="entry name" value="HELICASE_ATP_BIND_2"/>
    <property type="match status" value="1"/>
</dbReference>